<sequence>MFKKKFLPVLLLGIASLGIVSCSDSDDSNDQPQNTEVDFTKGEYKQKVLVEDITSASCMVCPLASFTTEELAKSEYADKLIPVAIHDDYNIDYVKDPFVLPKVRDLVRVLKLNGYPFMSWNRNPSIQGQLFQNWLRQGKNDAGETQFFVDINLFKNFYTKYKLFNEGSPIGIKIESNLAATSGKVDVSLKFSQNISQELKYVVYLLEDGLEFKQLNSSPLYGNTTGKARWEENFVHDHVVRATNNFLGDVIASDQTKSSNEYKNTVNLSYELKDVSKASVVVAVLDSKGNVLNVQKAKANTTQDYEKK</sequence>
<evidence type="ECO:0000313" key="2">
    <source>
        <dbReference type="EMBL" id="RRA90363.1"/>
    </source>
</evidence>
<feature type="signal peptide" evidence="1">
    <location>
        <begin position="1"/>
        <end position="25"/>
    </location>
</feature>
<keyword evidence="3" id="KW-1185">Reference proteome</keyword>
<dbReference type="Gene3D" id="2.60.40.10">
    <property type="entry name" value="Immunoglobulins"/>
    <property type="match status" value="1"/>
</dbReference>
<dbReference type="PROSITE" id="PS51257">
    <property type="entry name" value="PROKAR_LIPOPROTEIN"/>
    <property type="match status" value="1"/>
</dbReference>
<evidence type="ECO:0008006" key="4">
    <source>
        <dbReference type="Google" id="ProtNLM"/>
    </source>
</evidence>
<dbReference type="RefSeq" id="WP_124900418.1">
    <property type="nucleotide sequence ID" value="NZ_RQTJ01000044.1"/>
</dbReference>
<dbReference type="AlphaFoldDB" id="A0A3P1AR69"/>
<dbReference type="Pfam" id="PF11551">
    <property type="entry name" value="Omp28"/>
    <property type="match status" value="1"/>
</dbReference>
<comment type="caution">
    <text evidence="2">The sequence shown here is derived from an EMBL/GenBank/DDBJ whole genome shotgun (WGS) entry which is preliminary data.</text>
</comment>
<organism evidence="2 3">
    <name type="scientific">Paenimyroides viscosum</name>
    <dbReference type="NCBI Taxonomy" id="2488729"/>
    <lineage>
        <taxon>Bacteria</taxon>
        <taxon>Pseudomonadati</taxon>
        <taxon>Bacteroidota</taxon>
        <taxon>Flavobacteriia</taxon>
        <taxon>Flavobacteriales</taxon>
        <taxon>Flavobacteriaceae</taxon>
        <taxon>Paenimyroides</taxon>
    </lineage>
</organism>
<dbReference type="InterPro" id="IPR013783">
    <property type="entry name" value="Ig-like_fold"/>
</dbReference>
<protein>
    <recommendedName>
        <fullName evidence="4">Omp28-related outer membrane protein</fullName>
    </recommendedName>
</protein>
<dbReference type="InterPro" id="IPR021615">
    <property type="entry name" value="Omp28"/>
</dbReference>
<dbReference type="EMBL" id="RQTJ01000044">
    <property type="protein sequence ID" value="RRA90363.1"/>
    <property type="molecule type" value="Genomic_DNA"/>
</dbReference>
<dbReference type="OrthoDB" id="1081990at2"/>
<dbReference type="Proteomes" id="UP000268372">
    <property type="component" value="Unassembled WGS sequence"/>
</dbReference>
<gene>
    <name evidence="2" type="ORF">EG242_13635</name>
</gene>
<keyword evidence="1" id="KW-0732">Signal</keyword>
<evidence type="ECO:0000313" key="3">
    <source>
        <dbReference type="Proteomes" id="UP000268372"/>
    </source>
</evidence>
<proteinExistence type="predicted"/>
<accession>A0A3P1AR69</accession>
<reference evidence="2 3" key="1">
    <citation type="submission" date="2018-11" db="EMBL/GenBank/DDBJ databases">
        <title>Flavobacterium sp. nov., YIM 102796 draft genome.</title>
        <authorList>
            <person name="Li G."/>
            <person name="Jiang Y."/>
        </authorList>
    </citation>
    <scope>NUCLEOTIDE SEQUENCE [LARGE SCALE GENOMIC DNA]</scope>
    <source>
        <strain evidence="2 3">YIM 102796</strain>
    </source>
</reference>
<evidence type="ECO:0000256" key="1">
    <source>
        <dbReference type="SAM" id="SignalP"/>
    </source>
</evidence>
<name>A0A3P1AR69_9FLAO</name>
<feature type="chain" id="PRO_5018243471" description="Omp28-related outer membrane protein" evidence="1">
    <location>
        <begin position="26"/>
        <end position="308"/>
    </location>
</feature>